<dbReference type="Gene3D" id="3.30.60.30">
    <property type="match status" value="1"/>
</dbReference>
<protein>
    <submittedName>
        <fullName evidence="10">SPARC</fullName>
    </submittedName>
</protein>
<name>A0AAJ7SDB0_9ACAR</name>
<dbReference type="InterPro" id="IPR036058">
    <property type="entry name" value="Kazal_dom_sf"/>
</dbReference>
<dbReference type="InterPro" id="IPR011992">
    <property type="entry name" value="EF-hand-dom_pair"/>
</dbReference>
<dbReference type="CTD" id="6678"/>
<dbReference type="KEGG" id="goe:100906582"/>
<dbReference type="GO" id="GO:0005518">
    <property type="term" value="F:collagen binding"/>
    <property type="evidence" value="ECO:0007669"/>
    <property type="project" value="TreeGrafter"/>
</dbReference>
<sequence>MMVPAQNLAILVLLSCTLHGECAQNAETAHNTLKEKKFKHPCDGLVCDAGTQCIVNADRSAACECVKECKPETDDRRKVCSNYNVTFDSLCHLHQMACWCRQSAEGCIDEEYEHSHVDYFGTCRDIPKCSSEEMSDFPRRMREWLFNIMKDLAKKKALNANYEKLERQAEQNHGRQWVNAVIWKYCDLDKEPTNRVTLQEWGTCLGLEVDEIQDKCQSMHNGRDF</sequence>
<dbReference type="GO" id="GO:0005615">
    <property type="term" value="C:extracellular space"/>
    <property type="evidence" value="ECO:0007669"/>
    <property type="project" value="TreeGrafter"/>
</dbReference>
<dbReference type="Pfam" id="PF10591">
    <property type="entry name" value="SPARC_Ca_bdg"/>
    <property type="match status" value="1"/>
</dbReference>
<accession>A0AAJ7SDB0</accession>
<dbReference type="RefSeq" id="XP_028966577.1">
    <property type="nucleotide sequence ID" value="XM_029110744.1"/>
</dbReference>
<keyword evidence="5" id="KW-0325">Glycoprotein</keyword>
<evidence type="ECO:0000256" key="6">
    <source>
        <dbReference type="SAM" id="Coils"/>
    </source>
</evidence>
<evidence type="ECO:0000256" key="5">
    <source>
        <dbReference type="ARBA" id="ARBA00023180"/>
    </source>
</evidence>
<evidence type="ECO:0000259" key="8">
    <source>
        <dbReference type="Pfam" id="PF10591"/>
    </source>
</evidence>
<evidence type="ECO:0000313" key="9">
    <source>
        <dbReference type="Proteomes" id="UP000694867"/>
    </source>
</evidence>
<dbReference type="SUPFAM" id="SSF100895">
    <property type="entry name" value="Kazal-type serine protease inhibitors"/>
    <property type="match status" value="1"/>
</dbReference>
<dbReference type="SUPFAM" id="SSF47473">
    <property type="entry name" value="EF-hand"/>
    <property type="match status" value="1"/>
</dbReference>
<evidence type="ECO:0000256" key="2">
    <source>
        <dbReference type="ARBA" id="ARBA00022525"/>
    </source>
</evidence>
<keyword evidence="2" id="KW-0964">Secreted</keyword>
<keyword evidence="3 7" id="KW-0732">Signal</keyword>
<keyword evidence="9" id="KW-1185">Reference proteome</keyword>
<feature type="signal peptide" evidence="7">
    <location>
        <begin position="1"/>
        <end position="23"/>
    </location>
</feature>
<evidence type="ECO:0000256" key="1">
    <source>
        <dbReference type="ARBA" id="ARBA00004613"/>
    </source>
</evidence>
<dbReference type="Gene3D" id="1.10.238.10">
    <property type="entry name" value="EF-hand"/>
    <property type="match status" value="1"/>
</dbReference>
<dbReference type="GeneID" id="100906582"/>
<organism evidence="9 10">
    <name type="scientific">Galendromus occidentalis</name>
    <name type="common">western predatory mite</name>
    <dbReference type="NCBI Taxonomy" id="34638"/>
    <lineage>
        <taxon>Eukaryota</taxon>
        <taxon>Metazoa</taxon>
        <taxon>Ecdysozoa</taxon>
        <taxon>Arthropoda</taxon>
        <taxon>Chelicerata</taxon>
        <taxon>Arachnida</taxon>
        <taxon>Acari</taxon>
        <taxon>Parasitiformes</taxon>
        <taxon>Mesostigmata</taxon>
        <taxon>Gamasina</taxon>
        <taxon>Phytoseioidea</taxon>
        <taxon>Phytoseiidae</taxon>
        <taxon>Typhlodrominae</taxon>
        <taxon>Galendromus</taxon>
    </lineage>
</organism>
<reference evidence="10" key="1">
    <citation type="submission" date="2025-08" db="UniProtKB">
        <authorList>
            <consortium name="RefSeq"/>
        </authorList>
    </citation>
    <scope>IDENTIFICATION</scope>
</reference>
<keyword evidence="4" id="KW-1015">Disulfide bond</keyword>
<evidence type="ECO:0000256" key="7">
    <source>
        <dbReference type="SAM" id="SignalP"/>
    </source>
</evidence>
<keyword evidence="6" id="KW-0175">Coiled coil</keyword>
<dbReference type="InterPro" id="IPR019577">
    <property type="entry name" value="SPARC/Testican_Ca-bd-dom"/>
</dbReference>
<evidence type="ECO:0000313" key="10">
    <source>
        <dbReference type="RefSeq" id="XP_028966577.1"/>
    </source>
</evidence>
<evidence type="ECO:0000256" key="3">
    <source>
        <dbReference type="ARBA" id="ARBA00022729"/>
    </source>
</evidence>
<proteinExistence type="predicted"/>
<dbReference type="Proteomes" id="UP000694867">
    <property type="component" value="Unplaced"/>
</dbReference>
<gene>
    <name evidence="10" type="primary">LOC100906582</name>
</gene>
<feature type="domain" description="SPARC/Testican calcium-binding" evidence="8">
    <location>
        <begin position="127"/>
        <end position="196"/>
    </location>
</feature>
<dbReference type="PANTHER" id="PTHR13866">
    <property type="entry name" value="SPARC OSTEONECTIN"/>
    <property type="match status" value="1"/>
</dbReference>
<feature type="chain" id="PRO_5042485002" evidence="7">
    <location>
        <begin position="24"/>
        <end position="225"/>
    </location>
</feature>
<dbReference type="GO" id="GO:0005509">
    <property type="term" value="F:calcium ion binding"/>
    <property type="evidence" value="ECO:0007669"/>
    <property type="project" value="InterPro"/>
</dbReference>
<comment type="subcellular location">
    <subcellularLocation>
        <location evidence="1">Secreted</location>
    </subcellularLocation>
</comment>
<feature type="coiled-coil region" evidence="6">
    <location>
        <begin position="148"/>
        <end position="175"/>
    </location>
</feature>
<dbReference type="GO" id="GO:0050840">
    <property type="term" value="F:extracellular matrix binding"/>
    <property type="evidence" value="ECO:0007669"/>
    <property type="project" value="TreeGrafter"/>
</dbReference>
<dbReference type="PANTHER" id="PTHR13866:SF14">
    <property type="entry name" value="BM-40"/>
    <property type="match status" value="1"/>
</dbReference>
<dbReference type="AlphaFoldDB" id="A0AAJ7SDB0"/>
<evidence type="ECO:0000256" key="4">
    <source>
        <dbReference type="ARBA" id="ARBA00023157"/>
    </source>
</evidence>